<name>U6K5B2_9EIME</name>
<sequence length="123" mass="13322">MAPLYKAAAAFCLAGLSWLQSEANAAGQYKYQAVKVDEDAYLTVKLARNGQISAKTSLVEKDDTIVTALETKVKAGESTQNTCEDLITGDLKTIFSHSFDYTATPNYRTLVQEALTTGLTEFG</sequence>
<protein>
    <recommendedName>
        <fullName evidence="4">SAG family member</fullName>
    </recommendedName>
</protein>
<dbReference type="Proteomes" id="UP000030744">
    <property type="component" value="Unassembled WGS sequence"/>
</dbReference>
<dbReference type="VEuPathDB" id="ToxoDB:EMH_0078550"/>
<reference evidence="2" key="2">
    <citation type="submission" date="2013-10" db="EMBL/GenBank/DDBJ databases">
        <authorList>
            <person name="Aslett M."/>
        </authorList>
    </citation>
    <scope>NUCLEOTIDE SEQUENCE [LARGE SCALE GENOMIC DNA]</scope>
    <source>
        <strain evidence="2">Houghton</strain>
    </source>
</reference>
<keyword evidence="3" id="KW-1185">Reference proteome</keyword>
<proteinExistence type="predicted"/>
<evidence type="ECO:0000313" key="3">
    <source>
        <dbReference type="Proteomes" id="UP000030744"/>
    </source>
</evidence>
<accession>U6K5B2</accession>
<keyword evidence="1" id="KW-0732">Signal</keyword>
<dbReference type="AlphaFoldDB" id="U6K5B2"/>
<gene>
    <name evidence="2" type="ORF">EMH_0078550</name>
</gene>
<feature type="chain" id="PRO_5004672269" description="SAG family member" evidence="1">
    <location>
        <begin position="26"/>
        <end position="123"/>
    </location>
</feature>
<feature type="signal peptide" evidence="1">
    <location>
        <begin position="1"/>
        <end position="25"/>
    </location>
</feature>
<dbReference type="GeneID" id="25382297"/>
<reference evidence="2" key="1">
    <citation type="submission" date="2013-10" db="EMBL/GenBank/DDBJ databases">
        <title>Genomic analysis of the causative agents of coccidiosis in chickens.</title>
        <authorList>
            <person name="Reid A.J."/>
            <person name="Blake D."/>
            <person name="Billington K."/>
            <person name="Browne H."/>
            <person name="Dunn M."/>
            <person name="Hung S."/>
            <person name="Kawahara F."/>
            <person name="Miranda-Saavedra D."/>
            <person name="Mourier T."/>
            <person name="Nagra H."/>
            <person name="Otto T.D."/>
            <person name="Rawlings N."/>
            <person name="Sanchez A."/>
            <person name="Sanders M."/>
            <person name="Subramaniam C."/>
            <person name="Tay Y."/>
            <person name="Dear P."/>
            <person name="Doerig C."/>
            <person name="Gruber A."/>
            <person name="Parkinson J."/>
            <person name="Shirley M."/>
            <person name="Wan K.L."/>
            <person name="Berriman M."/>
            <person name="Tomley F."/>
            <person name="Pain A."/>
        </authorList>
    </citation>
    <scope>NUCLEOTIDE SEQUENCE [LARGE SCALE GENOMIC DNA]</scope>
    <source>
        <strain evidence="2">Houghton</strain>
    </source>
</reference>
<evidence type="ECO:0000256" key="1">
    <source>
        <dbReference type="SAM" id="SignalP"/>
    </source>
</evidence>
<organism evidence="2 3">
    <name type="scientific">Eimeria mitis</name>
    <dbReference type="NCBI Taxonomy" id="44415"/>
    <lineage>
        <taxon>Eukaryota</taxon>
        <taxon>Sar</taxon>
        <taxon>Alveolata</taxon>
        <taxon>Apicomplexa</taxon>
        <taxon>Conoidasida</taxon>
        <taxon>Coccidia</taxon>
        <taxon>Eucoccidiorida</taxon>
        <taxon>Eimeriorina</taxon>
        <taxon>Eimeriidae</taxon>
        <taxon>Eimeria</taxon>
    </lineage>
</organism>
<evidence type="ECO:0000313" key="2">
    <source>
        <dbReference type="EMBL" id="CDJ32909.1"/>
    </source>
</evidence>
<evidence type="ECO:0008006" key="4">
    <source>
        <dbReference type="Google" id="ProtNLM"/>
    </source>
</evidence>
<dbReference type="RefSeq" id="XP_013355473.1">
    <property type="nucleotide sequence ID" value="XM_013500019.1"/>
</dbReference>
<dbReference type="EMBL" id="HG684653">
    <property type="protein sequence ID" value="CDJ32909.1"/>
    <property type="molecule type" value="Genomic_DNA"/>
</dbReference>